<dbReference type="Proteomes" id="UP000474640">
    <property type="component" value="Unassembled WGS sequence"/>
</dbReference>
<dbReference type="AlphaFoldDB" id="A0A7C8UZC0"/>
<evidence type="ECO:0000313" key="1">
    <source>
        <dbReference type="EMBL" id="KAF3270576.1"/>
    </source>
</evidence>
<reference evidence="1 2" key="1">
    <citation type="submission" date="2020-01" db="EMBL/GenBank/DDBJ databases">
        <authorList>
            <person name="Palmer J.M."/>
        </authorList>
    </citation>
    <scope>NUCLEOTIDE SEQUENCE [LARGE SCALE GENOMIC DNA]</scope>
    <source>
        <strain evidence="1 2">TWF970</strain>
    </source>
</reference>
<sequence length="204" mass="23315">MRMDVKYNKLPTRCIAPYGAQPLPSYAAFKLHLNETIQSLQMWSPLQRLKTYMTKPSRIINRCPTRSLKGNFKSAVSHLVCCGLTSLEPEPHHEPTRSTSTTYAIVFGYRGDMFSELVWEGGWLAMRFTANPGAPLAFHHFTSHFSRFYRTPSESSIPFKNTPNNTGTYVLGPVLQIPKFVIHVMTTLYGYRLCLPIYICLKEM</sequence>
<protein>
    <submittedName>
        <fullName evidence="1">Uncharacterized protein</fullName>
    </submittedName>
</protein>
<proteinExistence type="predicted"/>
<organism evidence="1 2">
    <name type="scientific">Orbilia oligospora</name>
    <name type="common">Nematode-trapping fungus</name>
    <name type="synonym">Arthrobotrys oligospora</name>
    <dbReference type="NCBI Taxonomy" id="2813651"/>
    <lineage>
        <taxon>Eukaryota</taxon>
        <taxon>Fungi</taxon>
        <taxon>Dikarya</taxon>
        <taxon>Ascomycota</taxon>
        <taxon>Pezizomycotina</taxon>
        <taxon>Orbiliomycetes</taxon>
        <taxon>Orbiliales</taxon>
        <taxon>Orbiliaceae</taxon>
        <taxon>Orbilia</taxon>
    </lineage>
</organism>
<dbReference type="EMBL" id="JAABOJ010000073">
    <property type="protein sequence ID" value="KAF3270576.1"/>
    <property type="molecule type" value="Genomic_DNA"/>
</dbReference>
<accession>A0A7C8UZC0</accession>
<evidence type="ECO:0000313" key="2">
    <source>
        <dbReference type="Proteomes" id="UP000474640"/>
    </source>
</evidence>
<comment type="caution">
    <text evidence="1">The sequence shown here is derived from an EMBL/GenBank/DDBJ whole genome shotgun (WGS) entry which is preliminary data.</text>
</comment>
<gene>
    <name evidence="1" type="ORF">TWF970_010779</name>
</gene>
<name>A0A7C8UZC0_ORBOL</name>